<evidence type="ECO:0000256" key="5">
    <source>
        <dbReference type="SAM" id="MobiDB-lite"/>
    </source>
</evidence>
<feature type="transmembrane region" description="Helical" evidence="6">
    <location>
        <begin position="403"/>
        <end position="424"/>
    </location>
</feature>
<dbReference type="GO" id="GO:0016740">
    <property type="term" value="F:transferase activity"/>
    <property type="evidence" value="ECO:0007669"/>
    <property type="project" value="UniProtKB-UniRule"/>
</dbReference>
<dbReference type="PROSITE" id="PS51006">
    <property type="entry name" value="PABS_2"/>
    <property type="match status" value="1"/>
</dbReference>
<evidence type="ECO:0000313" key="9">
    <source>
        <dbReference type="Proteomes" id="UP000275461"/>
    </source>
</evidence>
<dbReference type="CDD" id="cd02440">
    <property type="entry name" value="AdoMet_MTases"/>
    <property type="match status" value="1"/>
</dbReference>
<feature type="transmembrane region" description="Helical" evidence="6">
    <location>
        <begin position="75"/>
        <end position="97"/>
    </location>
</feature>
<dbReference type="Gene3D" id="3.40.50.150">
    <property type="entry name" value="Vaccinia Virus protein VP39"/>
    <property type="match status" value="1"/>
</dbReference>
<proteinExistence type="inferred from homology"/>
<dbReference type="RefSeq" id="WP_121442454.1">
    <property type="nucleotide sequence ID" value="NZ_RCDA01000002.1"/>
</dbReference>
<feature type="transmembrane region" description="Helical" evidence="6">
    <location>
        <begin position="117"/>
        <end position="138"/>
    </location>
</feature>
<dbReference type="InterPro" id="IPR030374">
    <property type="entry name" value="PABS"/>
</dbReference>
<comment type="caution">
    <text evidence="8">The sequence shown here is derived from an EMBL/GenBank/DDBJ whole genome shotgun (WGS) entry which is preliminary data.</text>
</comment>
<organism evidence="8 9">
    <name type="scientific">Alkalispirillum mobile</name>
    <dbReference type="NCBI Taxonomy" id="85925"/>
    <lineage>
        <taxon>Bacteria</taxon>
        <taxon>Pseudomonadati</taxon>
        <taxon>Pseudomonadota</taxon>
        <taxon>Gammaproteobacteria</taxon>
        <taxon>Chromatiales</taxon>
        <taxon>Ectothiorhodospiraceae</taxon>
        <taxon>Alkalispirillum</taxon>
    </lineage>
</organism>
<feature type="domain" description="PABS" evidence="7">
    <location>
        <begin position="535"/>
        <end position="705"/>
    </location>
</feature>
<feature type="transmembrane region" description="Helical" evidence="6">
    <location>
        <begin position="159"/>
        <end position="182"/>
    </location>
</feature>
<evidence type="ECO:0000256" key="4">
    <source>
        <dbReference type="PROSITE-ProRule" id="PRU00354"/>
    </source>
</evidence>
<dbReference type="PANTHER" id="PTHR43317:SF11">
    <property type="entry name" value="POLYAMINE AMINOPROPYLTRANSFERASE 2"/>
    <property type="match status" value="1"/>
</dbReference>
<feature type="transmembrane region" description="Helical" evidence="6">
    <location>
        <begin position="256"/>
        <end position="274"/>
    </location>
</feature>
<feature type="transmembrane region" description="Helical" evidence="6">
    <location>
        <begin position="286"/>
        <end position="309"/>
    </location>
</feature>
<feature type="region of interest" description="Disordered" evidence="5">
    <location>
        <begin position="221"/>
        <end position="245"/>
    </location>
</feature>
<feature type="transmembrane region" description="Helical" evidence="6">
    <location>
        <begin position="321"/>
        <end position="340"/>
    </location>
</feature>
<keyword evidence="6" id="KW-0812">Transmembrane</keyword>
<keyword evidence="6" id="KW-0472">Membrane</keyword>
<dbReference type="GO" id="GO:0006596">
    <property type="term" value="P:polyamine biosynthetic process"/>
    <property type="evidence" value="ECO:0007669"/>
    <property type="project" value="UniProtKB-UniRule"/>
</dbReference>
<dbReference type="InterPro" id="IPR029063">
    <property type="entry name" value="SAM-dependent_MTases_sf"/>
</dbReference>
<keyword evidence="9" id="KW-1185">Reference proteome</keyword>
<dbReference type="InterPro" id="IPR036259">
    <property type="entry name" value="MFS_trans_sf"/>
</dbReference>
<keyword evidence="6" id="KW-1133">Transmembrane helix</keyword>
<protein>
    <submittedName>
        <fullName evidence="8">Spermidine synthase</fullName>
    </submittedName>
</protein>
<feature type="active site" description="Proton acceptor" evidence="4">
    <location>
        <position position="622"/>
    </location>
</feature>
<feature type="transmembrane region" description="Helical" evidence="6">
    <location>
        <begin position="188"/>
        <end position="210"/>
    </location>
</feature>
<dbReference type="Pfam" id="PF01564">
    <property type="entry name" value="Spermine_synth"/>
    <property type="match status" value="1"/>
</dbReference>
<feature type="compositionally biased region" description="Basic residues" evidence="5">
    <location>
        <begin position="221"/>
        <end position="231"/>
    </location>
</feature>
<dbReference type="NCBIfam" id="NF037959">
    <property type="entry name" value="MFS_SpdSyn"/>
    <property type="match status" value="2"/>
</dbReference>
<keyword evidence="2 4" id="KW-0808">Transferase</keyword>
<feature type="transmembrane region" description="Helical" evidence="6">
    <location>
        <begin position="457"/>
        <end position="476"/>
    </location>
</feature>
<accession>A0A498BZE0</accession>
<evidence type="ECO:0000256" key="1">
    <source>
        <dbReference type="ARBA" id="ARBA00007867"/>
    </source>
</evidence>
<feature type="transmembrane region" description="Helical" evidence="6">
    <location>
        <begin position="41"/>
        <end position="63"/>
    </location>
</feature>
<evidence type="ECO:0000259" key="7">
    <source>
        <dbReference type="PROSITE" id="PS51006"/>
    </source>
</evidence>
<dbReference type="SUPFAM" id="SSF53335">
    <property type="entry name" value="S-adenosyl-L-methionine-dependent methyltransferases"/>
    <property type="match status" value="1"/>
</dbReference>
<gene>
    <name evidence="8" type="ORF">DFR31_1935</name>
</gene>
<dbReference type="EMBL" id="RCDA01000002">
    <property type="protein sequence ID" value="RLK48822.1"/>
    <property type="molecule type" value="Genomic_DNA"/>
</dbReference>
<name>A0A498BZE0_9GAMM</name>
<comment type="similarity">
    <text evidence="1">Belongs to the spermidine/spermine synthase family.</text>
</comment>
<feature type="transmembrane region" description="Helical" evidence="6">
    <location>
        <begin position="356"/>
        <end position="382"/>
    </location>
</feature>
<dbReference type="AlphaFoldDB" id="A0A498BZE0"/>
<dbReference type="SUPFAM" id="SSF103473">
    <property type="entry name" value="MFS general substrate transporter"/>
    <property type="match status" value="1"/>
</dbReference>
<sequence length="867" mass="93638">MPSPLQRPALLYALFFVSGFAALVYQVLWVRELGLLLGGTAQAAALAIAIFFSGIALGGWFWGRLSHRFSSALRMFGVVEILVAVTALSHFFLLDAYHALYPWAYAWVGGAPVAELALKAAIAVTLLFPPAFLMGGTLPLMAQHMVSVRQGLARTGTALYAVNTAGSASGALAAGFVLPNWLGFSQAYLLAVGLDLFVGAMAILLTLVGVQQRAAAAEAKRSRKRARRAKQARNSTNHGSGGAGDGQAVAWSGTTIWLVAFFSGFATLAVEVVWTRLFAQVLQNSVYTYALVLTLFLIALSIGAAVARALTSNRQWPPERVLLVLLLGGALAAASAPWAFQLGTAGLDYVGAGLGWWAYIGAVSITAAAIMLLPGVVLGTVLPYLLRMLEHRRAHAGDTLGRLVMVNTVGAVLGALAAGFVFIAWLGTGLTLLVLGTVYLLLAARVGWEGEPRYARVLVPALVVAAAALPALQILLPHPVPLREAHDESLIAMEEGAHATVAVVERDGHRLIRVNNHYVLGGTGALEAERNQTSIPLAIHPEPRRVFYLGMGTGITAGASLQFPVEQVVVCEILPEVVRAARDHFEPWANGLFDDERVTIHAEDGRNCLARSSDQYDVIISDLFTPWKAGTGNLYTREHYQTALSRLQPGGQYVQWIPLYQVSKHELASIARTMESVFPQVLVWRGDLLPDQPIIALVGQERAAPLDIDRLIDHGRLLAEDERLDRPLIAASLLRFYAGNASASGLFANGVLNTDNRPFVEYQAPRTQRKAQAGEVEWMTLHNAAELYESLLQQTGPAEDPYLAGLSAEQQNYVVAGRSYYHAAVLARLGRHDLGQHFIEDFLQRTPFQVMPQSEQQADTLSGWEGE</sequence>
<dbReference type="PANTHER" id="PTHR43317">
    <property type="entry name" value="THERMOSPERMINE SYNTHASE ACAULIS5"/>
    <property type="match status" value="1"/>
</dbReference>
<dbReference type="Proteomes" id="UP000275461">
    <property type="component" value="Unassembled WGS sequence"/>
</dbReference>
<feature type="transmembrane region" description="Helical" evidence="6">
    <location>
        <begin position="430"/>
        <end position="448"/>
    </location>
</feature>
<dbReference type="OrthoDB" id="5516475at2"/>
<evidence type="ECO:0000313" key="8">
    <source>
        <dbReference type="EMBL" id="RLK48822.1"/>
    </source>
</evidence>
<reference evidence="8 9" key="1">
    <citation type="submission" date="2018-10" db="EMBL/GenBank/DDBJ databases">
        <title>Genomic Encyclopedia of Type Strains, Phase IV (KMG-IV): sequencing the most valuable type-strain genomes for metagenomic binning, comparative biology and taxonomic classification.</title>
        <authorList>
            <person name="Goeker M."/>
        </authorList>
    </citation>
    <scope>NUCLEOTIDE SEQUENCE [LARGE SCALE GENOMIC DNA]</scope>
    <source>
        <strain evidence="8 9">DSM 12769</strain>
    </source>
</reference>
<evidence type="ECO:0000256" key="2">
    <source>
        <dbReference type="ARBA" id="ARBA00022679"/>
    </source>
</evidence>
<feature type="transmembrane region" description="Helical" evidence="6">
    <location>
        <begin position="9"/>
        <end position="29"/>
    </location>
</feature>
<evidence type="ECO:0000256" key="6">
    <source>
        <dbReference type="SAM" id="Phobius"/>
    </source>
</evidence>
<evidence type="ECO:0000256" key="3">
    <source>
        <dbReference type="ARBA" id="ARBA00023115"/>
    </source>
</evidence>
<keyword evidence="3 4" id="KW-0620">Polyamine biosynthesis</keyword>